<keyword evidence="6 7" id="KW-0472">Membrane</keyword>
<reference evidence="9" key="1">
    <citation type="journal article" date="2019" name="Int. J. Syst. Evol. Microbiol.">
        <title>The Global Catalogue of Microorganisms (GCM) 10K type strain sequencing project: providing services to taxonomists for standard genome sequencing and annotation.</title>
        <authorList>
            <consortium name="The Broad Institute Genomics Platform"/>
            <consortium name="The Broad Institute Genome Sequencing Center for Infectious Disease"/>
            <person name="Wu L."/>
            <person name="Ma J."/>
        </authorList>
    </citation>
    <scope>NUCLEOTIDE SEQUENCE [LARGE SCALE GENOMIC DNA]</scope>
    <source>
        <strain evidence="9">JCM 18542</strain>
    </source>
</reference>
<feature type="transmembrane region" description="Helical" evidence="7">
    <location>
        <begin position="288"/>
        <end position="307"/>
    </location>
</feature>
<evidence type="ECO:0000256" key="3">
    <source>
        <dbReference type="ARBA" id="ARBA00022475"/>
    </source>
</evidence>
<feature type="transmembrane region" description="Helical" evidence="7">
    <location>
        <begin position="61"/>
        <end position="82"/>
    </location>
</feature>
<dbReference type="InterPro" id="IPR004776">
    <property type="entry name" value="Mem_transp_PIN-like"/>
</dbReference>
<organism evidence="8 9">
    <name type="scientific">Tomitella cavernea</name>
    <dbReference type="NCBI Taxonomy" id="1387982"/>
    <lineage>
        <taxon>Bacteria</taxon>
        <taxon>Bacillati</taxon>
        <taxon>Actinomycetota</taxon>
        <taxon>Actinomycetes</taxon>
        <taxon>Mycobacteriales</taxon>
        <taxon>Tomitella</taxon>
    </lineage>
</organism>
<feature type="transmembrane region" description="Helical" evidence="7">
    <location>
        <begin position="255"/>
        <end position="276"/>
    </location>
</feature>
<gene>
    <name evidence="8" type="ORF">GCM10023353_35920</name>
</gene>
<dbReference type="Pfam" id="PF03547">
    <property type="entry name" value="Mem_trans"/>
    <property type="match status" value="2"/>
</dbReference>
<dbReference type="EMBL" id="BAABKQ010000001">
    <property type="protein sequence ID" value="GAA4823861.1"/>
    <property type="molecule type" value="Genomic_DNA"/>
</dbReference>
<evidence type="ECO:0000256" key="7">
    <source>
        <dbReference type="SAM" id="Phobius"/>
    </source>
</evidence>
<evidence type="ECO:0000256" key="1">
    <source>
        <dbReference type="ARBA" id="ARBA00004141"/>
    </source>
</evidence>
<feature type="transmembrane region" description="Helical" evidence="7">
    <location>
        <begin position="6"/>
        <end position="22"/>
    </location>
</feature>
<dbReference type="PANTHER" id="PTHR36838:SF1">
    <property type="entry name" value="SLR1864 PROTEIN"/>
    <property type="match status" value="1"/>
</dbReference>
<evidence type="ECO:0000256" key="4">
    <source>
        <dbReference type="ARBA" id="ARBA00022692"/>
    </source>
</evidence>
<dbReference type="RefSeq" id="WP_200173502.1">
    <property type="nucleotide sequence ID" value="NZ_BAABKQ010000001.1"/>
</dbReference>
<keyword evidence="4 7" id="KW-0812">Transmembrane</keyword>
<keyword evidence="9" id="KW-1185">Reference proteome</keyword>
<feature type="transmembrane region" description="Helical" evidence="7">
    <location>
        <begin position="164"/>
        <end position="182"/>
    </location>
</feature>
<sequence length="308" mass="31340">MSGVLSGFVVIFVVIAVGYLLGRRGTLGDQGRMVLTRLVFYVATPALLIDVVAHADLQTLFSSGLAVAAGTAAAVAVVYAAVARYVLRRAGPEVMVGAMASSYLNGGNLGIPIAVFVLGDASYVAPVMLFQIIVYAPIALTVLDMTTTGRAGSLRGVAASIVRNPIALGGIAGLVLAGARWLPPEPIMDSISLLGGAAVPGALMAFGLSLSGAQVLRKGTSPRRDVAVASLLKAIAQPTLAYLLGRYGLGLDGHALFAVVVVAALPTAQNVFIYASKYGRGMVLARDAALVTTIASVPVILVATALLG</sequence>
<evidence type="ECO:0000256" key="2">
    <source>
        <dbReference type="ARBA" id="ARBA00022448"/>
    </source>
</evidence>
<comment type="subcellular location">
    <subcellularLocation>
        <location evidence="1">Membrane</location>
        <topology evidence="1">Multi-pass membrane protein</topology>
    </subcellularLocation>
</comment>
<evidence type="ECO:0000256" key="5">
    <source>
        <dbReference type="ARBA" id="ARBA00022989"/>
    </source>
</evidence>
<keyword evidence="3" id="KW-1003">Cell membrane</keyword>
<evidence type="ECO:0000313" key="9">
    <source>
        <dbReference type="Proteomes" id="UP001500839"/>
    </source>
</evidence>
<comment type="caution">
    <text evidence="8">The sequence shown here is derived from an EMBL/GenBank/DDBJ whole genome shotgun (WGS) entry which is preliminary data.</text>
</comment>
<feature type="transmembrane region" description="Helical" evidence="7">
    <location>
        <begin position="34"/>
        <end position="55"/>
    </location>
</feature>
<feature type="transmembrane region" description="Helical" evidence="7">
    <location>
        <begin position="228"/>
        <end position="249"/>
    </location>
</feature>
<accession>A0ABP9D0Q0</accession>
<evidence type="ECO:0000256" key="6">
    <source>
        <dbReference type="ARBA" id="ARBA00023136"/>
    </source>
</evidence>
<dbReference type="PANTHER" id="PTHR36838">
    <property type="entry name" value="AUXIN EFFLUX CARRIER FAMILY PROTEIN"/>
    <property type="match status" value="1"/>
</dbReference>
<evidence type="ECO:0000313" key="8">
    <source>
        <dbReference type="EMBL" id="GAA4823861.1"/>
    </source>
</evidence>
<keyword evidence="2" id="KW-0813">Transport</keyword>
<proteinExistence type="predicted"/>
<feature type="transmembrane region" description="Helical" evidence="7">
    <location>
        <begin position="194"/>
        <end position="216"/>
    </location>
</feature>
<protein>
    <submittedName>
        <fullName evidence="8">AEC family transporter</fullName>
    </submittedName>
</protein>
<name>A0ABP9D0Q0_9ACTN</name>
<dbReference type="Proteomes" id="UP001500839">
    <property type="component" value="Unassembled WGS sequence"/>
</dbReference>
<keyword evidence="5 7" id="KW-1133">Transmembrane helix</keyword>
<feature type="transmembrane region" description="Helical" evidence="7">
    <location>
        <begin position="123"/>
        <end position="143"/>
    </location>
</feature>
<feature type="transmembrane region" description="Helical" evidence="7">
    <location>
        <begin position="94"/>
        <end position="117"/>
    </location>
</feature>